<dbReference type="PANTHER" id="PTHR21432">
    <property type="entry name" value="ACETYL-COA HYDROLASE-RELATED"/>
    <property type="match status" value="1"/>
</dbReference>
<comment type="pathway">
    <text evidence="3">Lipid metabolism; butanoate metabolism.</text>
</comment>
<keyword evidence="2 3" id="KW-0808">Transferase</keyword>
<dbReference type="PANTHER" id="PTHR21432:SF20">
    <property type="entry name" value="ACETYL-COA HYDROLASE"/>
    <property type="match status" value="1"/>
</dbReference>
<dbReference type="InterPro" id="IPR037171">
    <property type="entry name" value="NagB/RpiA_transferase-like"/>
</dbReference>
<feature type="domain" description="Acetyl-CoA hydrolase/transferase N-terminal" evidence="4">
    <location>
        <begin position="8"/>
        <end position="191"/>
    </location>
</feature>
<feature type="domain" description="Acetyl-CoA hydrolase/transferase C-terminal" evidence="5">
    <location>
        <begin position="280"/>
        <end position="436"/>
    </location>
</feature>
<keyword evidence="3" id="KW-0963">Cytoplasm</keyword>
<reference evidence="6" key="1">
    <citation type="submission" date="2022-12" db="EMBL/GenBank/DDBJ databases">
        <title>Reference genome sequencing for broad-spectrum identification of bacterial and archaeal isolates by mass spectrometry.</title>
        <authorList>
            <person name="Sekiguchi Y."/>
            <person name="Tourlousse D.M."/>
        </authorList>
    </citation>
    <scope>NUCLEOTIDE SEQUENCE</scope>
    <source>
        <strain evidence="6">ASRB1</strain>
    </source>
</reference>
<comment type="subcellular location">
    <subcellularLocation>
        <location evidence="3">Cytoplasm</location>
    </subcellularLocation>
</comment>
<organism evidence="6 7">
    <name type="scientific">Desulforhabdus amnigena</name>
    <dbReference type="NCBI Taxonomy" id="40218"/>
    <lineage>
        <taxon>Bacteria</taxon>
        <taxon>Pseudomonadati</taxon>
        <taxon>Thermodesulfobacteriota</taxon>
        <taxon>Syntrophobacteria</taxon>
        <taxon>Syntrophobacterales</taxon>
        <taxon>Syntrophobacteraceae</taxon>
        <taxon>Desulforhabdus</taxon>
    </lineage>
</organism>
<dbReference type="GO" id="GO:0019605">
    <property type="term" value="P:butyrate metabolic process"/>
    <property type="evidence" value="ECO:0007669"/>
    <property type="project" value="UniProtKB-UniRule"/>
</dbReference>
<evidence type="ECO:0000259" key="5">
    <source>
        <dbReference type="Pfam" id="PF13336"/>
    </source>
</evidence>
<dbReference type="Proteomes" id="UP001144372">
    <property type="component" value="Unassembled WGS sequence"/>
</dbReference>
<comment type="caution">
    <text evidence="6">The sequence shown here is derived from an EMBL/GenBank/DDBJ whole genome shotgun (WGS) entry which is preliminary data.</text>
</comment>
<evidence type="ECO:0000256" key="1">
    <source>
        <dbReference type="ARBA" id="ARBA00009632"/>
    </source>
</evidence>
<dbReference type="Pfam" id="PF13336">
    <property type="entry name" value="AcetylCoA_hyd_C"/>
    <property type="match status" value="1"/>
</dbReference>
<protein>
    <recommendedName>
        <fullName evidence="3">Probable butyrate:acetyl-CoA coenzyme A-transferase</fullName>
        <shortName evidence="3">Butyrate CoA-transferase</shortName>
        <ecNumber evidence="3">2.8.3.-</ecNumber>
    </recommendedName>
</protein>
<comment type="function">
    <text evidence="3">Coenzyme A-transferase that converts butyrate to butyryl-CoA.</text>
</comment>
<dbReference type="InterPro" id="IPR023990">
    <property type="entry name" value="Butryl-CoA_acetate_CoA_Tfrase"/>
</dbReference>
<evidence type="ECO:0000313" key="7">
    <source>
        <dbReference type="Proteomes" id="UP001144372"/>
    </source>
</evidence>
<feature type="binding site" evidence="3">
    <location>
        <begin position="221"/>
        <end position="225"/>
    </location>
    <ligand>
        <name>CoA</name>
        <dbReference type="ChEBI" id="CHEBI:57287"/>
    </ligand>
</feature>
<comment type="similarity">
    <text evidence="1 3">Belongs to the acetyl-CoA hydrolase/transferase family.</text>
</comment>
<feature type="binding site" evidence="3">
    <location>
        <position position="344"/>
    </location>
    <ligand>
        <name>CoA</name>
        <dbReference type="ChEBI" id="CHEBI:57287"/>
    </ligand>
</feature>
<sequence>MANNYLIEYKQKLVSAAEAVKVVRSGDWVAYGHFAMAPKLLDQALAHRKDELRDVKVRCVSPMHMVEVAQIDPKYEHFIYHSSFLGPYDRKLGDRCMHIPGLYRTAAATIREEHAPHVNTVFLKTTPMDDHGFFNFGTSCSYQRALCDRADHIVVEVNNKVPVCLGGEQENVHISEVTHIVESDDYPMPVLQQDTCATDVHKNIARYVVEKLEDGCTLQLGIGGLANYIGKMIADSDLKNLGVHSEMMCDAFVDLFEKGKITGSQKSRHKYKMVYTFALGSQRLYDFLDRNPACAIYPADITNDPERIGLNHRQVAINNALMVDIYGQVCSESVDFRQISGTGGQLDFTYGAQLSKGGKSFICMPSTQRMKDGTVVSRITPFITRGNIVTAPRTLPMYIVTEYGRANIMGKSVWKRAEMLINIAHPDFRSKLIEEADKQKIWTRTNRIL</sequence>
<evidence type="ECO:0000313" key="6">
    <source>
        <dbReference type="EMBL" id="GLI33039.1"/>
    </source>
</evidence>
<feature type="active site" description="5-glutamyl coenzyme A thioester intermediate" evidence="3">
    <location>
        <position position="246"/>
    </location>
</feature>
<dbReference type="InterPro" id="IPR003702">
    <property type="entry name" value="ActCoA_hydro_N"/>
</dbReference>
<comment type="catalytic activity">
    <reaction evidence="3">
        <text>butanoate + acetyl-CoA = butanoyl-CoA + acetate</text>
        <dbReference type="Rhea" id="RHEA:30071"/>
        <dbReference type="ChEBI" id="CHEBI:17968"/>
        <dbReference type="ChEBI" id="CHEBI:30089"/>
        <dbReference type="ChEBI" id="CHEBI:57288"/>
        <dbReference type="ChEBI" id="CHEBI:57371"/>
    </reaction>
</comment>
<dbReference type="GO" id="GO:0008775">
    <property type="term" value="F:acetate CoA-transferase activity"/>
    <property type="evidence" value="ECO:0007669"/>
    <property type="project" value="InterPro"/>
</dbReference>
<dbReference type="Pfam" id="PF02550">
    <property type="entry name" value="AcetylCoA_hydro"/>
    <property type="match status" value="1"/>
</dbReference>
<dbReference type="EC" id="2.8.3.-" evidence="3"/>
<dbReference type="Gene3D" id="3.40.1080.20">
    <property type="entry name" value="Acetyl-CoA hydrolase/transferase C-terminal domain"/>
    <property type="match status" value="1"/>
</dbReference>
<dbReference type="EMBL" id="BSDR01000001">
    <property type="protein sequence ID" value="GLI33039.1"/>
    <property type="molecule type" value="Genomic_DNA"/>
</dbReference>
<name>A0A9W6D135_9BACT</name>
<dbReference type="AlphaFoldDB" id="A0A9W6D135"/>
<feature type="binding site" evidence="3">
    <location>
        <position position="321"/>
    </location>
    <ligand>
        <name>CoA</name>
        <dbReference type="ChEBI" id="CHEBI:57287"/>
    </ligand>
</feature>
<proteinExistence type="inferred from homology"/>
<dbReference type="InterPro" id="IPR026888">
    <property type="entry name" value="AcetylCoA_hyd_C"/>
</dbReference>
<dbReference type="SUPFAM" id="SSF100950">
    <property type="entry name" value="NagB/RpiA/CoA transferase-like"/>
    <property type="match status" value="2"/>
</dbReference>
<dbReference type="Gene3D" id="3.30.750.70">
    <property type="entry name" value="4-hydroxybutyrate coenzyme like domains"/>
    <property type="match status" value="1"/>
</dbReference>
<evidence type="ECO:0000259" key="4">
    <source>
        <dbReference type="Pfam" id="PF02550"/>
    </source>
</evidence>
<evidence type="ECO:0000256" key="2">
    <source>
        <dbReference type="ARBA" id="ARBA00022679"/>
    </source>
</evidence>
<gene>
    <name evidence="6" type="ORF">DAMNIGENAA_04720</name>
</gene>
<dbReference type="InterPro" id="IPR038460">
    <property type="entry name" value="AcetylCoA_hyd_C_sf"/>
</dbReference>
<keyword evidence="3" id="KW-0443">Lipid metabolism</keyword>
<evidence type="ECO:0000256" key="3">
    <source>
        <dbReference type="HAMAP-Rule" id="MF_03228"/>
    </source>
</evidence>
<dbReference type="GO" id="GO:0006083">
    <property type="term" value="P:acetate metabolic process"/>
    <property type="evidence" value="ECO:0007669"/>
    <property type="project" value="InterPro"/>
</dbReference>
<dbReference type="GO" id="GO:0006084">
    <property type="term" value="P:acetyl-CoA metabolic process"/>
    <property type="evidence" value="ECO:0007669"/>
    <property type="project" value="UniProtKB-UniRule"/>
</dbReference>
<dbReference type="Gene3D" id="3.40.1080.10">
    <property type="entry name" value="Glutaconate Coenzyme A-transferase"/>
    <property type="match status" value="1"/>
</dbReference>
<dbReference type="RefSeq" id="WP_281792057.1">
    <property type="nucleotide sequence ID" value="NZ_BSDR01000001.1"/>
</dbReference>
<dbReference type="GO" id="GO:0005737">
    <property type="term" value="C:cytoplasm"/>
    <property type="evidence" value="ECO:0007669"/>
    <property type="project" value="UniProtKB-SubCell"/>
</dbReference>
<keyword evidence="7" id="KW-1185">Reference proteome</keyword>
<dbReference type="InterPro" id="IPR046433">
    <property type="entry name" value="ActCoA_hydro"/>
</dbReference>
<accession>A0A9W6D135</accession>
<keyword evidence="3" id="KW-0276">Fatty acid metabolism</keyword>
<dbReference type="HAMAP" id="MF_03228">
    <property type="entry name" value="But_CoA_trans"/>
    <property type="match status" value="1"/>
</dbReference>